<protein>
    <submittedName>
        <fullName evidence="1">Uncharacterized protein</fullName>
    </submittedName>
</protein>
<sequence>EMDSRFAQLTGVFCDDFTYSEGSRRFLSSYSTVERRPGVPVEGDCYDCLKNKWIAFELEGQPRKFPKATVRCILNNDATYVCSEQEYQQICKVQFKDYLEIDGVVKVGHKASYDAELRERLLELPHPKSGPKPRIEWVAPPRLADISKETAELKRQYGFFECSKFLACGEECGLDQEARELILNEYARDREFEFRNGGWIQRYTVASHKPATQKILPLPASAPLARELLMLIARSTTQAGKVLHSDNTSILAVPVMRDSGKHSKRRPTASTHHLVVGLSKPGCEHDFEFDGYRAAVHVMHLDPKQSANIGEQDFVSTREIYKLDMLELPPISRKGDLDRASGLETRWDVILLLECLDSTRVSQAVAQHFNRHRLALSVCKDEFRKGYQLASEIRGTIPLSSLYYSLCAVRLRMTVHPFAR</sequence>
<accession>A0A089VLZ2</accession>
<dbReference type="EMBL" id="KJ605629">
    <property type="protein sequence ID" value="AIR74928.1"/>
    <property type="molecule type" value="Genomic_RNA"/>
</dbReference>
<proteinExistence type="predicted"/>
<feature type="non-terminal residue" evidence="1">
    <location>
        <position position="1"/>
    </location>
</feature>
<name>A0A089VLZ2_9VIRU</name>
<reference evidence="1" key="1">
    <citation type="journal article" date="2014" name="J. Clin. Microbiol.">
        <title>Identification of a novel RNA virus lethal to tilapia.</title>
        <authorList>
            <person name="Eyngor M."/>
            <person name="Zamostiano R."/>
            <person name="Kembou Tsofack J.E."/>
            <person name="Berkowitz A."/>
            <person name="Bercovier H."/>
            <person name="Tinman S."/>
            <person name="Lev M."/>
            <person name="Hurvitz A."/>
            <person name="Galeotti M."/>
            <person name="Bacharach E."/>
            <person name="Eldar A."/>
        </authorList>
    </citation>
    <scope>NUCLEOTIDE SEQUENCE</scope>
</reference>
<evidence type="ECO:0000313" key="1">
    <source>
        <dbReference type="EMBL" id="AIR74928.1"/>
    </source>
</evidence>
<organism evidence="1">
    <name type="scientific">Tilapia lake virus</name>
    <dbReference type="NCBI Taxonomy" id="1549864"/>
    <lineage>
        <taxon>Viruses</taxon>
        <taxon>Riboviria</taxon>
        <taxon>Orthornavirae</taxon>
        <taxon>Negarnaviricota</taxon>
        <taxon>Polyploviricotina</taxon>
        <taxon>Insthoviricetes</taxon>
        <taxon>Articulavirales</taxon>
        <taxon>Amnoonviridae</taxon>
        <taxon>Tilapinevirus</taxon>
        <taxon>Tilapinevirus tilapiae</taxon>
    </lineage>
</organism>